<proteinExistence type="inferred from homology"/>
<evidence type="ECO:0000313" key="3">
    <source>
        <dbReference type="EMBL" id="MDM0044430.1"/>
    </source>
</evidence>
<dbReference type="Gene3D" id="3.40.190.150">
    <property type="entry name" value="Bordetella uptake gene, domain 1"/>
    <property type="match status" value="1"/>
</dbReference>
<keyword evidence="2" id="KW-0732">Signal</keyword>
<dbReference type="RefSeq" id="WP_286659468.1">
    <property type="nucleotide sequence ID" value="NZ_JASZYV010000001.1"/>
</dbReference>
<organism evidence="3 4">
    <name type="scientific">Variovorax dokdonensis</name>
    <dbReference type="NCBI Taxonomy" id="344883"/>
    <lineage>
        <taxon>Bacteria</taxon>
        <taxon>Pseudomonadati</taxon>
        <taxon>Pseudomonadota</taxon>
        <taxon>Betaproteobacteria</taxon>
        <taxon>Burkholderiales</taxon>
        <taxon>Comamonadaceae</taxon>
        <taxon>Variovorax</taxon>
    </lineage>
</organism>
<comment type="caution">
    <text evidence="3">The sequence shown here is derived from an EMBL/GenBank/DDBJ whole genome shotgun (WGS) entry which is preliminary data.</text>
</comment>
<evidence type="ECO:0000256" key="1">
    <source>
        <dbReference type="ARBA" id="ARBA00006987"/>
    </source>
</evidence>
<dbReference type="SUPFAM" id="SSF53850">
    <property type="entry name" value="Periplasmic binding protein-like II"/>
    <property type="match status" value="1"/>
</dbReference>
<keyword evidence="4" id="KW-1185">Reference proteome</keyword>
<dbReference type="PANTHER" id="PTHR42928">
    <property type="entry name" value="TRICARBOXYLATE-BINDING PROTEIN"/>
    <property type="match status" value="1"/>
</dbReference>
<accession>A0ABT7N908</accession>
<dbReference type="PANTHER" id="PTHR42928:SF5">
    <property type="entry name" value="BLR1237 PROTEIN"/>
    <property type="match status" value="1"/>
</dbReference>
<dbReference type="EMBL" id="JASZYV010000001">
    <property type="protein sequence ID" value="MDM0044430.1"/>
    <property type="molecule type" value="Genomic_DNA"/>
</dbReference>
<name>A0ABT7N908_9BURK</name>
<dbReference type="PIRSF" id="PIRSF017082">
    <property type="entry name" value="YflP"/>
    <property type="match status" value="1"/>
</dbReference>
<dbReference type="InterPro" id="IPR005064">
    <property type="entry name" value="BUG"/>
</dbReference>
<dbReference type="Pfam" id="PF03401">
    <property type="entry name" value="TctC"/>
    <property type="match status" value="1"/>
</dbReference>
<reference evidence="3" key="1">
    <citation type="submission" date="2023-06" db="EMBL/GenBank/DDBJ databases">
        <authorList>
            <person name="Jiang Y."/>
            <person name="Liu Q."/>
        </authorList>
    </citation>
    <scope>NUCLEOTIDE SEQUENCE</scope>
    <source>
        <strain evidence="3">CGMCC 1.12089</strain>
    </source>
</reference>
<dbReference type="Proteomes" id="UP001174908">
    <property type="component" value="Unassembled WGS sequence"/>
</dbReference>
<dbReference type="Gene3D" id="3.40.190.10">
    <property type="entry name" value="Periplasmic binding protein-like II"/>
    <property type="match status" value="1"/>
</dbReference>
<evidence type="ECO:0000256" key="2">
    <source>
        <dbReference type="SAM" id="SignalP"/>
    </source>
</evidence>
<feature type="chain" id="PRO_5047334912" evidence="2">
    <location>
        <begin position="23"/>
        <end position="323"/>
    </location>
</feature>
<dbReference type="CDD" id="cd07012">
    <property type="entry name" value="PBP2_Bug_TTT"/>
    <property type="match status" value="1"/>
</dbReference>
<feature type="signal peptide" evidence="2">
    <location>
        <begin position="1"/>
        <end position="22"/>
    </location>
</feature>
<dbReference type="InterPro" id="IPR042100">
    <property type="entry name" value="Bug_dom1"/>
</dbReference>
<protein>
    <submittedName>
        <fullName evidence="3">Tripartite tricarboxylate transporter substrate binding protein</fullName>
    </submittedName>
</protein>
<sequence>MLQFRRFAAAALLFAWVSSAWAQDVYPSRPVTVVVPFPPGGVADTALRALQPSLQRSLGQPVVISNRAGAGGAIGSAAVAQSKPDGYTVLFTFSTLASLPEQAIVNRQAPIFTLDQLTPVARVTSDATGLVVRTDSPYQSAAELIAAAKAKPGQITYASSGNYGPSHLPAVMLADAAGVRFNHIPYTGGAPMIAALLGGQVDFAVFSRSLVLPHVEAGKLKYLASFGEERWTKPPVPQSLSEIGVRVDYTSWIGAFAPAQTPPEVVQRLRAALRAATRDPEFVESFGKVGGTNAFLDGAEFQRYWLTEIEQSRETIRKIGRIE</sequence>
<evidence type="ECO:0000313" key="4">
    <source>
        <dbReference type="Proteomes" id="UP001174908"/>
    </source>
</evidence>
<gene>
    <name evidence="3" type="ORF">QTH91_08070</name>
</gene>
<comment type="similarity">
    <text evidence="1">Belongs to the UPF0065 (bug) family.</text>
</comment>